<organism evidence="3 4">
    <name type="scientific">Bordetella genomosp. 1</name>
    <dbReference type="NCBI Taxonomy" id="1395607"/>
    <lineage>
        <taxon>Bacteria</taxon>
        <taxon>Pseudomonadati</taxon>
        <taxon>Pseudomonadota</taxon>
        <taxon>Betaproteobacteria</taxon>
        <taxon>Burkholderiales</taxon>
        <taxon>Alcaligenaceae</taxon>
        <taxon>Bordetella</taxon>
    </lineage>
</organism>
<dbReference type="SMART" id="SM00530">
    <property type="entry name" value="HTH_XRE"/>
    <property type="match status" value="1"/>
</dbReference>
<evidence type="ECO:0000259" key="2">
    <source>
        <dbReference type="PROSITE" id="PS50943"/>
    </source>
</evidence>
<evidence type="ECO:0000256" key="1">
    <source>
        <dbReference type="SAM" id="MobiDB-lite"/>
    </source>
</evidence>
<feature type="region of interest" description="Disordered" evidence="1">
    <location>
        <begin position="1"/>
        <end position="21"/>
    </location>
</feature>
<evidence type="ECO:0000313" key="3">
    <source>
        <dbReference type="EMBL" id="OZI29055.1"/>
    </source>
</evidence>
<gene>
    <name evidence="3" type="ORF">CEG14_24120</name>
</gene>
<dbReference type="GO" id="GO:0003677">
    <property type="term" value="F:DNA binding"/>
    <property type="evidence" value="ECO:0007669"/>
    <property type="project" value="InterPro"/>
</dbReference>
<name>A0A261RVU9_9BORD</name>
<sequence length="199" mass="21844">MRKARGATPAARRQTRTVRRPAVAPAAIAHLKHRAAPRNTNYYLCDIQYHHCNSEPGSNPGVKTFSDRLKHARQLRGFTQHDLARVSGVSQSAIGSYESGQRQTSRSGRRLAQALDVDPDWLETGVGDMAVRERVSPHTLMEPPLPASRAAWPFRSLTAAQFHALSAEHQALLDTVLGALARGLEPPGPARGKRRNPAR</sequence>
<dbReference type="SUPFAM" id="SSF47413">
    <property type="entry name" value="lambda repressor-like DNA-binding domains"/>
    <property type="match status" value="1"/>
</dbReference>
<reference evidence="3 4" key="1">
    <citation type="submission" date="2017-05" db="EMBL/GenBank/DDBJ databases">
        <title>Complete and WGS of Bordetella genogroups.</title>
        <authorList>
            <person name="Spilker T."/>
            <person name="LiPuma J."/>
        </authorList>
    </citation>
    <scope>NUCLEOTIDE SEQUENCE [LARGE SCALE GENOMIC DNA]</scope>
    <source>
        <strain evidence="3 4">AU17610</strain>
    </source>
</reference>
<protein>
    <recommendedName>
        <fullName evidence="2">HTH cro/C1-type domain-containing protein</fullName>
    </recommendedName>
</protein>
<dbReference type="CDD" id="cd00093">
    <property type="entry name" value="HTH_XRE"/>
    <property type="match status" value="1"/>
</dbReference>
<evidence type="ECO:0000313" key="4">
    <source>
        <dbReference type="Proteomes" id="UP000217005"/>
    </source>
</evidence>
<dbReference type="OrthoDB" id="9034362at2"/>
<dbReference type="Proteomes" id="UP000217005">
    <property type="component" value="Unassembled WGS sequence"/>
</dbReference>
<dbReference type="PROSITE" id="PS50943">
    <property type="entry name" value="HTH_CROC1"/>
    <property type="match status" value="1"/>
</dbReference>
<dbReference type="InterPro" id="IPR010982">
    <property type="entry name" value="Lambda_DNA-bd_dom_sf"/>
</dbReference>
<feature type="domain" description="HTH cro/C1-type" evidence="2">
    <location>
        <begin position="69"/>
        <end position="122"/>
    </location>
</feature>
<dbReference type="Gene3D" id="1.10.260.40">
    <property type="entry name" value="lambda repressor-like DNA-binding domains"/>
    <property type="match status" value="1"/>
</dbReference>
<dbReference type="Pfam" id="PF01381">
    <property type="entry name" value="HTH_3"/>
    <property type="match status" value="1"/>
</dbReference>
<dbReference type="AlphaFoldDB" id="A0A261RVU9"/>
<proteinExistence type="predicted"/>
<accession>A0A261RVU9</accession>
<dbReference type="EMBL" id="NEVL01000006">
    <property type="protein sequence ID" value="OZI29055.1"/>
    <property type="molecule type" value="Genomic_DNA"/>
</dbReference>
<dbReference type="InterPro" id="IPR001387">
    <property type="entry name" value="Cro/C1-type_HTH"/>
</dbReference>
<comment type="caution">
    <text evidence="3">The sequence shown here is derived from an EMBL/GenBank/DDBJ whole genome shotgun (WGS) entry which is preliminary data.</text>
</comment>